<sequence length="173" mass="18960">MQEQKPITHVQGGLIIAGILVVASTIIQFMNLSNNPGAGLIQPVVIILGLLLLIRAYGKANNYTLSFGNLFAYGFKSTAVFTIISIAFSVIFLLLFPDLKEKSFEMARQQMEDNPKLTEEQIDQAIEISRKFFWVGIVGGSMIFMIILGAIGSLIGAAATKKQPNNPFIQETH</sequence>
<dbReference type="EMBL" id="FQUO01000019">
    <property type="protein sequence ID" value="SHG14429.1"/>
    <property type="molecule type" value="Genomic_DNA"/>
</dbReference>
<evidence type="ECO:0000256" key="1">
    <source>
        <dbReference type="SAM" id="Phobius"/>
    </source>
</evidence>
<dbReference type="Pfam" id="PF13858">
    <property type="entry name" value="DUF4199"/>
    <property type="match status" value="1"/>
</dbReference>
<dbReference type="RefSeq" id="WP_073047109.1">
    <property type="nucleotide sequence ID" value="NZ_FQUO01000019.1"/>
</dbReference>
<name>A0A1M5HEM1_9BACT</name>
<dbReference type="OrthoDB" id="678029at2"/>
<protein>
    <recommendedName>
        <fullName evidence="4">DUF4199 domain-containing protein</fullName>
    </recommendedName>
</protein>
<dbReference type="Proteomes" id="UP000184368">
    <property type="component" value="Unassembled WGS sequence"/>
</dbReference>
<dbReference type="STRING" id="1302690.BUE76_13835"/>
<keyword evidence="1" id="KW-1133">Transmembrane helix</keyword>
<proteinExistence type="predicted"/>
<gene>
    <name evidence="2" type="ORF">SAMN05444008_11927</name>
</gene>
<reference evidence="2 3" key="1">
    <citation type="submission" date="2016-11" db="EMBL/GenBank/DDBJ databases">
        <authorList>
            <person name="Jaros S."/>
            <person name="Januszkiewicz K."/>
            <person name="Wedrychowicz H."/>
        </authorList>
    </citation>
    <scope>NUCLEOTIDE SEQUENCE [LARGE SCALE GENOMIC DNA]</scope>
    <source>
        <strain evidence="2 3">DSM 26897</strain>
    </source>
</reference>
<dbReference type="InterPro" id="IPR025250">
    <property type="entry name" value="DUF4199"/>
</dbReference>
<evidence type="ECO:0000313" key="3">
    <source>
        <dbReference type="Proteomes" id="UP000184368"/>
    </source>
</evidence>
<feature type="transmembrane region" description="Helical" evidence="1">
    <location>
        <begin position="132"/>
        <end position="159"/>
    </location>
</feature>
<organism evidence="2 3">
    <name type="scientific">Cnuella takakiae</name>
    <dbReference type="NCBI Taxonomy" id="1302690"/>
    <lineage>
        <taxon>Bacteria</taxon>
        <taxon>Pseudomonadati</taxon>
        <taxon>Bacteroidota</taxon>
        <taxon>Chitinophagia</taxon>
        <taxon>Chitinophagales</taxon>
        <taxon>Chitinophagaceae</taxon>
        <taxon>Cnuella</taxon>
    </lineage>
</organism>
<feature type="transmembrane region" description="Helical" evidence="1">
    <location>
        <begin position="38"/>
        <end position="58"/>
    </location>
</feature>
<feature type="transmembrane region" description="Helical" evidence="1">
    <location>
        <begin position="12"/>
        <end position="32"/>
    </location>
</feature>
<evidence type="ECO:0008006" key="4">
    <source>
        <dbReference type="Google" id="ProtNLM"/>
    </source>
</evidence>
<keyword evidence="3" id="KW-1185">Reference proteome</keyword>
<accession>A0A1M5HEM1</accession>
<feature type="transmembrane region" description="Helical" evidence="1">
    <location>
        <begin position="70"/>
        <end position="96"/>
    </location>
</feature>
<dbReference type="AlphaFoldDB" id="A0A1M5HEM1"/>
<keyword evidence="1" id="KW-0472">Membrane</keyword>
<keyword evidence="1" id="KW-0812">Transmembrane</keyword>
<evidence type="ECO:0000313" key="2">
    <source>
        <dbReference type="EMBL" id="SHG14429.1"/>
    </source>
</evidence>